<organism evidence="7 8">
    <name type="scientific">Brassica cretica</name>
    <name type="common">Mustard</name>
    <dbReference type="NCBI Taxonomy" id="69181"/>
    <lineage>
        <taxon>Eukaryota</taxon>
        <taxon>Viridiplantae</taxon>
        <taxon>Streptophyta</taxon>
        <taxon>Embryophyta</taxon>
        <taxon>Tracheophyta</taxon>
        <taxon>Spermatophyta</taxon>
        <taxon>Magnoliopsida</taxon>
        <taxon>eudicotyledons</taxon>
        <taxon>Gunneridae</taxon>
        <taxon>Pentapetalae</taxon>
        <taxon>rosids</taxon>
        <taxon>malvids</taxon>
        <taxon>Brassicales</taxon>
        <taxon>Brassicaceae</taxon>
        <taxon>Brassiceae</taxon>
        <taxon>Brassica</taxon>
    </lineage>
</organism>
<dbReference type="PROSITE" id="PS50097">
    <property type="entry name" value="BTB"/>
    <property type="match status" value="1"/>
</dbReference>
<evidence type="ECO:0000256" key="1">
    <source>
        <dbReference type="ARBA" id="ARBA00004906"/>
    </source>
</evidence>
<dbReference type="GO" id="GO:0004523">
    <property type="term" value="F:RNA-DNA hybrid ribonuclease activity"/>
    <property type="evidence" value="ECO:0007669"/>
    <property type="project" value="InterPro"/>
</dbReference>
<dbReference type="SMART" id="SM00225">
    <property type="entry name" value="BTB"/>
    <property type="match status" value="1"/>
</dbReference>
<dbReference type="Pfam" id="PF00651">
    <property type="entry name" value="BTB"/>
    <property type="match status" value="1"/>
</dbReference>
<reference evidence="7" key="1">
    <citation type="submission" date="2019-12" db="EMBL/GenBank/DDBJ databases">
        <title>Genome sequencing and annotation of Brassica cretica.</title>
        <authorList>
            <person name="Studholme D.J."/>
            <person name="Sarris P."/>
        </authorList>
    </citation>
    <scope>NUCLEOTIDE SEQUENCE</scope>
    <source>
        <strain evidence="7">PFS-109/04</strain>
        <tissue evidence="7">Leaf</tissue>
    </source>
</reference>
<evidence type="ECO:0000256" key="2">
    <source>
        <dbReference type="ARBA" id="ARBA00022786"/>
    </source>
</evidence>
<evidence type="ECO:0000256" key="4">
    <source>
        <dbReference type="SAM" id="MobiDB-lite"/>
    </source>
</evidence>
<gene>
    <name evidence="7" type="ORF">F2Q69_00044936</name>
</gene>
<comment type="pathway">
    <text evidence="1">Protein modification; protein ubiquitination.</text>
</comment>
<dbReference type="PANTHER" id="PTHR32370">
    <property type="entry name" value="OS12G0117600 PROTEIN"/>
    <property type="match status" value="1"/>
</dbReference>
<comment type="similarity">
    <text evidence="3">Belongs to the NPH3 family.</text>
</comment>
<protein>
    <recommendedName>
        <fullName evidence="9">NPH3 domain-containing protein</fullName>
    </recommendedName>
</protein>
<evidence type="ECO:0000313" key="7">
    <source>
        <dbReference type="EMBL" id="KAF3500163.1"/>
    </source>
</evidence>
<dbReference type="PROSITE" id="PS51649">
    <property type="entry name" value="NPH3"/>
    <property type="match status" value="1"/>
</dbReference>
<sequence>MACMKLGSKSEVFHLSGHTWVCSTGLKPDVVIQVQDQTFHLHKFPLLSRSGYLEALFSKASETASHHAQLHDIPGGPDTFLHVANFCYGVRIEVTAENVVTLRCAAEYLQMSENYGNANLIYLTESFLNDDVCTNWEDSIRALESCEKKLLPIAEELGIVSRCISSLAVKASYAEDKSLFNWPISAPETTTTTLWNGIQTKSTSGSNWWFNDVSSFLDFPIYKRFIQTVASRGVKADLVAASVTHYAKRNLPLLGCSRHCGSSSSEEGTNYGDDIYYSHDDQRSLLEEIVELLPSEKRVASTRFLLRLLRTSMVLHASAVTQDSLERKIGVQLDEAGLEDLLIPNMGYSAETLYDIDSVQRILDHFMLTFDSSSRCYNNVEEKQLMGDSDHPLRAMTKVASLIDGYLAEVGSDENLKLLKFQALGALIPEDVRPMDDGIYRAIDIYIKAHPWLTEYEREQLCLLMNCQKLSLEACTHAAQNERLPVRVIVQVLFFEQMRLRTSIAELDMDTNSSNEETTGKNPELEGGSKTKGNAKMGIKEMKERVYELEKECTSMKQDLYKLVKPKEERNFFSKIFGSRSKTKTSPCGGKAEADLWAMHWAVECMHNTHHVNVIFEASSEQLHNVLSEPFHHLEFTGVVQSINQLLNGINGWSLNHALQERNEAAATIAVSVTRDRRYQSYMAQHEPAWLHHLLALEASSN</sequence>
<dbReference type="SUPFAM" id="SSF54695">
    <property type="entry name" value="POZ domain"/>
    <property type="match status" value="1"/>
</dbReference>
<dbReference type="GO" id="GO:0003676">
    <property type="term" value="F:nucleic acid binding"/>
    <property type="evidence" value="ECO:0007669"/>
    <property type="project" value="InterPro"/>
</dbReference>
<dbReference type="InterPro" id="IPR043454">
    <property type="entry name" value="NPH3/RPT2-like"/>
</dbReference>
<dbReference type="InterPro" id="IPR002156">
    <property type="entry name" value="RNaseH_domain"/>
</dbReference>
<comment type="caution">
    <text evidence="7">The sequence shown here is derived from an EMBL/GenBank/DDBJ whole genome shotgun (WGS) entry which is preliminary data.</text>
</comment>
<dbReference type="Proteomes" id="UP000712600">
    <property type="component" value="Unassembled WGS sequence"/>
</dbReference>
<feature type="region of interest" description="Disordered" evidence="4">
    <location>
        <begin position="509"/>
        <end position="535"/>
    </location>
</feature>
<dbReference type="Gene3D" id="3.30.710.10">
    <property type="entry name" value="Potassium Channel Kv1.1, Chain A"/>
    <property type="match status" value="1"/>
</dbReference>
<dbReference type="InterPro" id="IPR000210">
    <property type="entry name" value="BTB/POZ_dom"/>
</dbReference>
<dbReference type="AlphaFoldDB" id="A0A8S9NGM1"/>
<evidence type="ECO:0000313" key="8">
    <source>
        <dbReference type="Proteomes" id="UP000712600"/>
    </source>
</evidence>
<dbReference type="EMBL" id="QGKX02001621">
    <property type="protein sequence ID" value="KAF3500163.1"/>
    <property type="molecule type" value="Genomic_DNA"/>
</dbReference>
<feature type="domain" description="NPH3" evidence="6">
    <location>
        <begin position="207"/>
        <end position="499"/>
    </location>
</feature>
<evidence type="ECO:0000256" key="3">
    <source>
        <dbReference type="PROSITE-ProRule" id="PRU00982"/>
    </source>
</evidence>
<name>A0A8S9NGM1_BRACR</name>
<proteinExistence type="inferred from homology"/>
<dbReference type="InterPro" id="IPR027356">
    <property type="entry name" value="NPH3_dom"/>
</dbReference>
<dbReference type="Pfam" id="PF03000">
    <property type="entry name" value="NPH3"/>
    <property type="match status" value="1"/>
</dbReference>
<dbReference type="Pfam" id="PF13456">
    <property type="entry name" value="RVT_3"/>
    <property type="match status" value="1"/>
</dbReference>
<feature type="compositionally biased region" description="Polar residues" evidence="4">
    <location>
        <begin position="510"/>
        <end position="521"/>
    </location>
</feature>
<evidence type="ECO:0008006" key="9">
    <source>
        <dbReference type="Google" id="ProtNLM"/>
    </source>
</evidence>
<evidence type="ECO:0000259" key="5">
    <source>
        <dbReference type="PROSITE" id="PS50097"/>
    </source>
</evidence>
<accession>A0A8S9NGM1</accession>
<keyword evidence="2" id="KW-0833">Ubl conjugation pathway</keyword>
<dbReference type="InterPro" id="IPR011333">
    <property type="entry name" value="SKP1/BTB/POZ_sf"/>
</dbReference>
<feature type="domain" description="BTB" evidence="5">
    <location>
        <begin position="28"/>
        <end position="96"/>
    </location>
</feature>
<evidence type="ECO:0000259" key="6">
    <source>
        <dbReference type="PROSITE" id="PS51649"/>
    </source>
</evidence>